<dbReference type="EMBL" id="JAALFG010000003">
    <property type="protein sequence ID" value="NGP18541.1"/>
    <property type="molecule type" value="Genomic_DNA"/>
</dbReference>
<sequence>MAQMFEPCKDRSGHKTGDFKIMRVLSAAIAATLALLGPAAAQSFDTPQAVIEALYAPYIADEITDGFAALQSNKLSALYEAKLESDGYFDFDPVIVAQDWDLSDLDIDQVDVQGDTATAHVSFDNFGTRTELDYFLVDEDGWKIDNIVSEGEPSFSLVEMLSASE</sequence>
<evidence type="ECO:0000313" key="3">
    <source>
        <dbReference type="Proteomes" id="UP000474802"/>
    </source>
</evidence>
<keyword evidence="3" id="KW-1185">Reference proteome</keyword>
<dbReference type="AlphaFoldDB" id="A0A6M1T0Y5"/>
<proteinExistence type="predicted"/>
<dbReference type="RefSeq" id="WP_164534805.1">
    <property type="nucleotide sequence ID" value="NZ_JAALFG010000003.1"/>
</dbReference>
<accession>A0A6M1T0Y5</accession>
<evidence type="ECO:0000259" key="1">
    <source>
        <dbReference type="Pfam" id="PF12883"/>
    </source>
</evidence>
<gene>
    <name evidence="2" type="ORF">G5575_13550</name>
</gene>
<dbReference type="Pfam" id="PF12883">
    <property type="entry name" value="DUF3828"/>
    <property type="match status" value="1"/>
</dbReference>
<reference evidence="2 3" key="2">
    <citation type="submission" date="2020-03" db="EMBL/GenBank/DDBJ databases">
        <title>Devosia chinhatensis sp. nov., isolated from a hexachlorocyclohexane (HCH) dump site in India.</title>
        <authorList>
            <person name="Kumar M."/>
            <person name="Lal R."/>
        </authorList>
    </citation>
    <scope>NUCLEOTIDE SEQUENCE [LARGE SCALE GENOMIC DNA]</scope>
    <source>
        <strain evidence="2 3">H239</strain>
    </source>
</reference>
<reference evidence="2 3" key="1">
    <citation type="submission" date="2020-02" db="EMBL/GenBank/DDBJ databases">
        <authorList>
            <person name="Khan S.A."/>
            <person name="Jeon C.O."/>
            <person name="Chun B.H."/>
        </authorList>
    </citation>
    <scope>NUCLEOTIDE SEQUENCE [LARGE SCALE GENOMIC DNA]</scope>
    <source>
        <strain evidence="2 3">H239</strain>
    </source>
</reference>
<dbReference type="InterPro" id="IPR024289">
    <property type="entry name" value="DUF3828"/>
</dbReference>
<organism evidence="2 3">
    <name type="scientific">Devosia aurantiaca</name>
    <dbReference type="NCBI Taxonomy" id="2714858"/>
    <lineage>
        <taxon>Bacteria</taxon>
        <taxon>Pseudomonadati</taxon>
        <taxon>Pseudomonadota</taxon>
        <taxon>Alphaproteobacteria</taxon>
        <taxon>Hyphomicrobiales</taxon>
        <taxon>Devosiaceae</taxon>
        <taxon>Devosia</taxon>
    </lineage>
</organism>
<dbReference type="Proteomes" id="UP000474802">
    <property type="component" value="Unassembled WGS sequence"/>
</dbReference>
<protein>
    <submittedName>
        <fullName evidence="2">DUF3828 domain-containing protein</fullName>
    </submittedName>
</protein>
<name>A0A6M1T0Y5_9HYPH</name>
<feature type="domain" description="DUF3828" evidence="1">
    <location>
        <begin position="53"/>
        <end position="150"/>
    </location>
</feature>
<evidence type="ECO:0000313" key="2">
    <source>
        <dbReference type="EMBL" id="NGP18541.1"/>
    </source>
</evidence>
<dbReference type="Gene3D" id="3.10.450.50">
    <property type="match status" value="1"/>
</dbReference>
<comment type="caution">
    <text evidence="2">The sequence shown here is derived from an EMBL/GenBank/DDBJ whole genome shotgun (WGS) entry which is preliminary data.</text>
</comment>